<feature type="domain" description="Response regulatory" evidence="1">
    <location>
        <begin position="2"/>
        <end position="94"/>
    </location>
</feature>
<organism evidence="2 3">
    <name type="scientific">Candidatus Nitrospira allomarina</name>
    <dbReference type="NCBI Taxonomy" id="3020900"/>
    <lineage>
        <taxon>Bacteria</taxon>
        <taxon>Pseudomonadati</taxon>
        <taxon>Nitrospirota</taxon>
        <taxon>Nitrospiria</taxon>
        <taxon>Nitrospirales</taxon>
        <taxon>Nitrospiraceae</taxon>
        <taxon>Nitrospira</taxon>
    </lineage>
</organism>
<reference evidence="2 3" key="1">
    <citation type="submission" date="2023-01" db="EMBL/GenBank/DDBJ databases">
        <title>Cultivation and genomic characterization of new, ubiquitous marine nitrite-oxidizing bacteria from the Nitrospirales.</title>
        <authorList>
            <person name="Mueller A.J."/>
            <person name="Daebeler A."/>
            <person name="Herbold C.W."/>
            <person name="Kirkegaard R.H."/>
            <person name="Daims H."/>
        </authorList>
    </citation>
    <scope>NUCLEOTIDE SEQUENCE [LARGE SCALE GENOMIC DNA]</scope>
    <source>
        <strain evidence="2 3">VA</strain>
    </source>
</reference>
<dbReference type="Proteomes" id="UP001302719">
    <property type="component" value="Chromosome"/>
</dbReference>
<sequence length="132" mass="14956">MIMVITPDEVFRTAMVLHFQEKDFPLSIPENRHDVTSLVEKQAPEVIVLDLSIADPNGQTLLKDLRAIGYGGKIVVISGPSNRPLMVNMHHQKVDQVMRRTPTDPIGPFIDQLESIIRVMFREEISKKPSLE</sequence>
<keyword evidence="3" id="KW-1185">Reference proteome</keyword>
<dbReference type="KEGG" id="nall:PP769_11485"/>
<dbReference type="EMBL" id="CP116967">
    <property type="protein sequence ID" value="WNM56600.1"/>
    <property type="molecule type" value="Genomic_DNA"/>
</dbReference>
<name>A0AA96GAW3_9BACT</name>
<dbReference type="Pfam" id="PF00072">
    <property type="entry name" value="Response_reg"/>
    <property type="match status" value="1"/>
</dbReference>
<accession>A0AA96GAW3</accession>
<dbReference type="InterPro" id="IPR001789">
    <property type="entry name" value="Sig_transdc_resp-reg_receiver"/>
</dbReference>
<dbReference type="SUPFAM" id="SSF52172">
    <property type="entry name" value="CheY-like"/>
    <property type="match status" value="1"/>
</dbReference>
<dbReference type="Gene3D" id="3.40.50.2300">
    <property type="match status" value="1"/>
</dbReference>
<dbReference type="GO" id="GO:0000160">
    <property type="term" value="P:phosphorelay signal transduction system"/>
    <property type="evidence" value="ECO:0007669"/>
    <property type="project" value="InterPro"/>
</dbReference>
<dbReference type="InterPro" id="IPR011006">
    <property type="entry name" value="CheY-like_superfamily"/>
</dbReference>
<protein>
    <submittedName>
        <fullName evidence="2">Response regulator</fullName>
    </submittedName>
</protein>
<evidence type="ECO:0000259" key="1">
    <source>
        <dbReference type="Pfam" id="PF00072"/>
    </source>
</evidence>
<evidence type="ECO:0000313" key="3">
    <source>
        <dbReference type="Proteomes" id="UP001302719"/>
    </source>
</evidence>
<gene>
    <name evidence="2" type="ORF">PP769_11485</name>
</gene>
<dbReference type="RefSeq" id="WP_312640198.1">
    <property type="nucleotide sequence ID" value="NZ_CP116967.1"/>
</dbReference>
<dbReference type="AlphaFoldDB" id="A0AA96GAW3"/>
<evidence type="ECO:0000313" key="2">
    <source>
        <dbReference type="EMBL" id="WNM56600.1"/>
    </source>
</evidence>
<proteinExistence type="predicted"/>